<gene>
    <name evidence="1" type="ORF">CSSPJE1EN1_LOCUS8537</name>
</gene>
<proteinExistence type="predicted"/>
<reference evidence="1" key="1">
    <citation type="submission" date="2024-02" db="EMBL/GenBank/DDBJ databases">
        <authorList>
            <consortium name="ELIXIR-Norway"/>
            <consortium name="Elixir Norway"/>
        </authorList>
    </citation>
    <scope>NUCLEOTIDE SEQUENCE</scope>
</reference>
<dbReference type="Proteomes" id="UP001497444">
    <property type="component" value="Chromosome 15"/>
</dbReference>
<evidence type="ECO:0000313" key="2">
    <source>
        <dbReference type="Proteomes" id="UP001497444"/>
    </source>
</evidence>
<evidence type="ECO:0000313" key="1">
    <source>
        <dbReference type="EMBL" id="CAK9263059.1"/>
    </source>
</evidence>
<sequence length="70" mass="7560">MLVELNQKTALGVPGTAIRLSRANITSSILLKVNICKGTREHAKLQTIPHSILSKLPDKSLVNAAGWNID</sequence>
<organism evidence="1 2">
    <name type="scientific">Sphagnum jensenii</name>
    <dbReference type="NCBI Taxonomy" id="128206"/>
    <lineage>
        <taxon>Eukaryota</taxon>
        <taxon>Viridiplantae</taxon>
        <taxon>Streptophyta</taxon>
        <taxon>Embryophyta</taxon>
        <taxon>Bryophyta</taxon>
        <taxon>Sphagnophytina</taxon>
        <taxon>Sphagnopsida</taxon>
        <taxon>Sphagnales</taxon>
        <taxon>Sphagnaceae</taxon>
        <taxon>Sphagnum</taxon>
    </lineage>
</organism>
<keyword evidence="2" id="KW-1185">Reference proteome</keyword>
<accession>A0ABP0W8D4</accession>
<protein>
    <submittedName>
        <fullName evidence="1">Uncharacterized protein</fullName>
    </submittedName>
</protein>
<dbReference type="EMBL" id="OZ020110">
    <property type="protein sequence ID" value="CAK9263059.1"/>
    <property type="molecule type" value="Genomic_DNA"/>
</dbReference>
<name>A0ABP0W8D4_9BRYO</name>